<accession>A0A1Z1MJ53</accession>
<feature type="binding site" description="covalent" evidence="11">
    <location>
        <position position="39"/>
    </location>
    <ligand>
        <name>heme c</name>
        <dbReference type="ChEBI" id="CHEBI:61717"/>
    </ligand>
</feature>
<dbReference type="PROSITE" id="PS51007">
    <property type="entry name" value="CYTC"/>
    <property type="match status" value="1"/>
</dbReference>
<dbReference type="PRINTS" id="PR00605">
    <property type="entry name" value="CYTCHROMECIC"/>
</dbReference>
<name>A0A1Z1MJ53_SPYFI</name>
<evidence type="ECO:0000313" key="13">
    <source>
        <dbReference type="EMBL" id="ARW66110.1"/>
    </source>
</evidence>
<dbReference type="SUPFAM" id="SSF46626">
    <property type="entry name" value="Cytochrome c"/>
    <property type="match status" value="1"/>
</dbReference>
<keyword evidence="4 11" id="KW-0813">Transport</keyword>
<geneLocation type="chloroplast" evidence="13"/>
<keyword evidence="9 11" id="KW-0408">Iron</keyword>
<keyword evidence="7 11" id="KW-0479">Metal-binding</keyword>
<keyword evidence="11" id="KW-0732">Signal</keyword>
<evidence type="ECO:0000256" key="11">
    <source>
        <dbReference type="HAMAP-Rule" id="MF_00594"/>
    </source>
</evidence>
<evidence type="ECO:0000256" key="5">
    <source>
        <dbReference type="ARBA" id="ARBA00022531"/>
    </source>
</evidence>
<gene>
    <name evidence="11 13" type="primary">petJ</name>
</gene>
<keyword evidence="10 11" id="KW-0793">Thylakoid</keyword>
<keyword evidence="8 11" id="KW-0249">Electron transport</keyword>
<protein>
    <recommendedName>
        <fullName evidence="11">Cytochrome c6</fullName>
    </recommendedName>
    <alternativeName>
        <fullName evidence="11">Cytochrome c-553</fullName>
    </alternativeName>
    <alternativeName>
        <fullName evidence="11">Cytochrome c553</fullName>
    </alternativeName>
    <alternativeName>
        <fullName evidence="11">Soluble cytochrome f</fullName>
    </alternativeName>
</protein>
<feature type="binding site" description="axial binding residue" evidence="11">
    <location>
        <position position="43"/>
    </location>
    <ligand>
        <name>heme c</name>
        <dbReference type="ChEBI" id="CHEBI:61717"/>
    </ligand>
    <ligandPart>
        <name>Fe</name>
        <dbReference type="ChEBI" id="CHEBI:18248"/>
    </ligandPart>
</feature>
<comment type="PTM">
    <text evidence="11">Binds 1 heme c group per subunit.</text>
</comment>
<keyword evidence="6 11" id="KW-0349">Heme</keyword>
<dbReference type="GO" id="GO:0009055">
    <property type="term" value="F:electron transfer activity"/>
    <property type="evidence" value="ECO:0007669"/>
    <property type="project" value="UniProtKB-UniRule"/>
</dbReference>
<organism evidence="13">
    <name type="scientific">Spyridia filamentosa</name>
    <name type="common">Red alga</name>
    <name type="synonym">Fucus filamentosus</name>
    <dbReference type="NCBI Taxonomy" id="196632"/>
    <lineage>
        <taxon>Eukaryota</taxon>
        <taxon>Rhodophyta</taxon>
        <taxon>Florideophyceae</taxon>
        <taxon>Rhodymeniophycidae</taxon>
        <taxon>Ceramiales</taxon>
        <taxon>Spyridiaceae</taxon>
        <taxon>Spyridia</taxon>
    </lineage>
</organism>
<keyword evidence="13" id="KW-0150">Chloroplast</keyword>
<dbReference type="PANTHER" id="PTHR34688:SF2">
    <property type="entry name" value="CYTOCHROME C6, CHLOROPLASTIC"/>
    <property type="match status" value="1"/>
</dbReference>
<evidence type="ECO:0000256" key="1">
    <source>
        <dbReference type="ARBA" id="ARBA00002347"/>
    </source>
</evidence>
<dbReference type="GO" id="GO:0009543">
    <property type="term" value="C:chloroplast thylakoid lumen"/>
    <property type="evidence" value="ECO:0007669"/>
    <property type="project" value="UniProtKB-SubCell"/>
</dbReference>
<keyword evidence="5 11" id="KW-0602">Photosynthesis</keyword>
<evidence type="ECO:0000259" key="12">
    <source>
        <dbReference type="PROSITE" id="PS51007"/>
    </source>
</evidence>
<proteinExistence type="inferred from homology"/>
<feature type="domain" description="Cytochrome c" evidence="12">
    <location>
        <begin position="26"/>
        <end position="106"/>
    </location>
</feature>
<dbReference type="EMBL" id="MF101441">
    <property type="protein sequence ID" value="ARW66110.1"/>
    <property type="molecule type" value="Genomic_DNA"/>
</dbReference>
<reference evidence="13" key="1">
    <citation type="journal article" date="2017" name="J. Phycol.">
        <title>Analysis of chloroplast genomes and a supermatrix inform reclassification of the Rhodomelaceae (Rhodophyta).</title>
        <authorList>
            <person name="Diaz-Tapia P."/>
            <person name="Maggs C.A."/>
            <person name="West J.A."/>
            <person name="Verbruggen H."/>
        </authorList>
    </citation>
    <scope>NUCLEOTIDE SEQUENCE</scope>
    <source>
        <strain evidence="13">PD1020</strain>
    </source>
</reference>
<dbReference type="FunFam" id="1.10.760.10:FF:000038">
    <property type="entry name" value="Cytochrome c6"/>
    <property type="match status" value="1"/>
</dbReference>
<dbReference type="Gene3D" id="1.10.760.10">
    <property type="entry name" value="Cytochrome c-like domain"/>
    <property type="match status" value="1"/>
</dbReference>
<dbReference type="InterPro" id="IPR023655">
    <property type="entry name" value="Cyt_C6"/>
</dbReference>
<evidence type="ECO:0000256" key="2">
    <source>
        <dbReference type="ARBA" id="ARBA00004456"/>
    </source>
</evidence>
<evidence type="ECO:0000256" key="9">
    <source>
        <dbReference type="ARBA" id="ARBA00023004"/>
    </source>
</evidence>
<evidence type="ECO:0000256" key="7">
    <source>
        <dbReference type="ARBA" id="ARBA00022723"/>
    </source>
</evidence>
<evidence type="ECO:0000256" key="10">
    <source>
        <dbReference type="ARBA" id="ARBA00023078"/>
    </source>
</evidence>
<dbReference type="AlphaFoldDB" id="A0A1Z1MJ53"/>
<evidence type="ECO:0000256" key="4">
    <source>
        <dbReference type="ARBA" id="ARBA00022448"/>
    </source>
</evidence>
<feature type="binding site" description="axial binding residue" evidence="11">
    <location>
        <position position="83"/>
    </location>
    <ligand>
        <name>heme c</name>
        <dbReference type="ChEBI" id="CHEBI:61717"/>
    </ligand>
    <ligandPart>
        <name>Fe</name>
        <dbReference type="ChEBI" id="CHEBI:18248"/>
    </ligandPart>
</feature>
<dbReference type="Pfam" id="PF13442">
    <property type="entry name" value="Cytochrome_CBB3"/>
    <property type="match status" value="1"/>
</dbReference>
<dbReference type="GeneID" id="33359204"/>
<comment type="subcellular location">
    <subcellularLocation>
        <location evidence="2 11">Plastid</location>
        <location evidence="2 11">Chloroplast thylakoid lumen</location>
    </subcellularLocation>
</comment>
<comment type="function">
    <text evidence="1 11">Functions as an electron carrier between membrane-bound cytochrome b6-f and photosystem I in oxygenic photosynthesis.</text>
</comment>
<feature type="binding site" description="covalent" evidence="11">
    <location>
        <position position="42"/>
    </location>
    <ligand>
        <name>heme c</name>
        <dbReference type="ChEBI" id="CHEBI:61717"/>
    </ligand>
</feature>
<dbReference type="HAMAP" id="MF_00594">
    <property type="entry name" value="Cytc_PetJ"/>
    <property type="match status" value="1"/>
</dbReference>
<comment type="subunit">
    <text evidence="11">Monomer.</text>
</comment>
<comment type="similarity">
    <text evidence="3 11">Belongs to the cytochrome c family. PetJ subfamily.</text>
</comment>
<keyword evidence="13" id="KW-0934">Plastid</keyword>
<dbReference type="InterPro" id="IPR036909">
    <property type="entry name" value="Cyt_c-like_dom_sf"/>
</dbReference>
<feature type="signal peptide" evidence="11">
    <location>
        <begin position="1"/>
        <end position="24"/>
    </location>
</feature>
<dbReference type="GO" id="GO:0005506">
    <property type="term" value="F:iron ion binding"/>
    <property type="evidence" value="ECO:0007669"/>
    <property type="project" value="InterPro"/>
</dbReference>
<dbReference type="PANTHER" id="PTHR34688">
    <property type="entry name" value="CYTOCHROME C6, CHLOROPLASTIC"/>
    <property type="match status" value="1"/>
</dbReference>
<dbReference type="GO" id="GO:0015979">
    <property type="term" value="P:photosynthesis"/>
    <property type="evidence" value="ECO:0007669"/>
    <property type="project" value="UniProtKB-UniRule"/>
</dbReference>
<evidence type="ECO:0000256" key="6">
    <source>
        <dbReference type="ARBA" id="ARBA00022617"/>
    </source>
</evidence>
<dbReference type="InterPro" id="IPR008168">
    <property type="entry name" value="Cyt_C_IC"/>
</dbReference>
<dbReference type="InterPro" id="IPR009056">
    <property type="entry name" value="Cyt_c-like_dom"/>
</dbReference>
<evidence type="ECO:0000256" key="3">
    <source>
        <dbReference type="ARBA" id="ARBA00009650"/>
    </source>
</evidence>
<evidence type="ECO:0000256" key="8">
    <source>
        <dbReference type="ARBA" id="ARBA00022982"/>
    </source>
</evidence>
<sequence precursor="true">MRFILIFVFIFNIFFNLNMHLTLAEPDLAAGEDIFNSKCAACHAGGQNAVAPEKTLEIDVLTTNEMNSVEAIIKQVTNGKNAMPSFSAQLESDDIENVANYVLNQSKKGW</sequence>
<dbReference type="GO" id="GO:0020037">
    <property type="term" value="F:heme binding"/>
    <property type="evidence" value="ECO:0007669"/>
    <property type="project" value="InterPro"/>
</dbReference>
<dbReference type="RefSeq" id="YP_009396924.1">
    <property type="nucleotide sequence ID" value="NC_035285.1"/>
</dbReference>
<feature type="chain" id="PRO_5013414970" description="Cytochrome c6" evidence="11">
    <location>
        <begin position="25"/>
        <end position="110"/>
    </location>
</feature>